<dbReference type="Proteomes" id="UP001523543">
    <property type="component" value="Unassembled WGS sequence"/>
</dbReference>
<organism evidence="1 2">
    <name type="scientific">Acetobacter cerevisiae</name>
    <dbReference type="NCBI Taxonomy" id="178900"/>
    <lineage>
        <taxon>Bacteria</taxon>
        <taxon>Pseudomonadati</taxon>
        <taxon>Pseudomonadota</taxon>
        <taxon>Alphaproteobacteria</taxon>
        <taxon>Acetobacterales</taxon>
        <taxon>Acetobacteraceae</taxon>
        <taxon>Acetobacter</taxon>
    </lineage>
</organism>
<sequence length="164" mass="17589">MTSLYSHRFVPSLKTATKQAVEHVGGIDAAATISRVGRTQFSDYSNRQRDGMVPVDVALDLDHCAEKPLILAAMAQALGYVVIPQHIGAGDFGNDMSEFAMSSGDILSTAMRILDDHRIDPPEADEIAPKFSRAIHVLQRAAAIVHEVQKSGQSYVVSDKGAGA</sequence>
<dbReference type="InterPro" id="IPR009679">
    <property type="entry name" value="Phage_186_CII-like"/>
</dbReference>
<protein>
    <submittedName>
        <fullName evidence="1">Uncharacterized protein</fullName>
    </submittedName>
</protein>
<dbReference type="EMBL" id="JAMYZR010000009">
    <property type="protein sequence ID" value="MCP1245995.1"/>
    <property type="molecule type" value="Genomic_DNA"/>
</dbReference>
<reference evidence="1 2" key="1">
    <citation type="submission" date="2022-06" db="EMBL/GenBank/DDBJ databases">
        <title>Acetobacer genomes from food samples.</title>
        <authorList>
            <person name="Sombolestani A."/>
        </authorList>
    </citation>
    <scope>NUCLEOTIDE SEQUENCE [LARGE SCALE GENOMIC DNA]</scope>
    <source>
        <strain evidence="1 2">R-83281</strain>
    </source>
</reference>
<gene>
    <name evidence="1" type="ORF">NKW54_08585</name>
</gene>
<evidence type="ECO:0000313" key="2">
    <source>
        <dbReference type="Proteomes" id="UP001523543"/>
    </source>
</evidence>
<name>A0ABT1EVN7_9PROT</name>
<proteinExistence type="predicted"/>
<evidence type="ECO:0000313" key="1">
    <source>
        <dbReference type="EMBL" id="MCP1245995.1"/>
    </source>
</evidence>
<dbReference type="RefSeq" id="WP_253550238.1">
    <property type="nucleotide sequence ID" value="NZ_JAMYZR010000009.1"/>
</dbReference>
<comment type="caution">
    <text evidence="1">The sequence shown here is derived from an EMBL/GenBank/DDBJ whole genome shotgun (WGS) entry which is preliminary data.</text>
</comment>
<accession>A0ABT1EVN7</accession>
<keyword evidence="2" id="KW-1185">Reference proteome</keyword>
<dbReference type="Pfam" id="PF06892">
    <property type="entry name" value="Phage_CP76"/>
    <property type="match status" value="1"/>
</dbReference>